<dbReference type="Proteomes" id="UP000314223">
    <property type="component" value="Unassembled WGS sequence"/>
</dbReference>
<reference evidence="3 4" key="1">
    <citation type="submission" date="2019-06" db="EMBL/GenBank/DDBJ databases">
        <authorList>
            <person name="Mardanova A.M."/>
            <person name="Pudova D.S."/>
            <person name="Shagimardanova E.I."/>
            <person name="Gogoleva N.E."/>
            <person name="Lutfullin M.T."/>
            <person name="Hadieva G.F."/>
            <person name="Sharipova M.R."/>
        </authorList>
    </citation>
    <scope>NUCLEOTIDE SEQUENCE [LARGE SCALE GENOMIC DNA]</scope>
    <source>
        <strain evidence="3 4">MG-1</strain>
    </source>
</reference>
<gene>
    <name evidence="3" type="ORF">FHQ09_09690</name>
</gene>
<feature type="transmembrane region" description="Helical" evidence="2">
    <location>
        <begin position="6"/>
        <end position="32"/>
    </location>
</feature>
<evidence type="ECO:0000256" key="2">
    <source>
        <dbReference type="SAM" id="Phobius"/>
    </source>
</evidence>
<keyword evidence="2" id="KW-0812">Transmembrane</keyword>
<evidence type="ECO:0000256" key="1">
    <source>
        <dbReference type="SAM" id="MobiDB-lite"/>
    </source>
</evidence>
<dbReference type="RefSeq" id="WP_139468583.1">
    <property type="nucleotide sequence ID" value="NZ_VDMQ01000005.1"/>
</dbReference>
<accession>A0A5C4X167</accession>
<organism evidence="3 4">
    <name type="scientific">Brevibacterium sediminis</name>
    <dbReference type="NCBI Taxonomy" id="1857024"/>
    <lineage>
        <taxon>Bacteria</taxon>
        <taxon>Bacillati</taxon>
        <taxon>Actinomycetota</taxon>
        <taxon>Actinomycetes</taxon>
        <taxon>Micrococcales</taxon>
        <taxon>Brevibacteriaceae</taxon>
        <taxon>Brevibacterium</taxon>
    </lineage>
</organism>
<keyword evidence="2" id="KW-1133">Transmembrane helix</keyword>
<feature type="compositionally biased region" description="Polar residues" evidence="1">
    <location>
        <begin position="44"/>
        <end position="59"/>
    </location>
</feature>
<proteinExistence type="predicted"/>
<name>A0A5C4X167_9MICO</name>
<protein>
    <submittedName>
        <fullName evidence="3">Uncharacterized protein</fullName>
    </submittedName>
</protein>
<evidence type="ECO:0000313" key="4">
    <source>
        <dbReference type="Proteomes" id="UP000314223"/>
    </source>
</evidence>
<sequence>MTLSIGIILLILLGLAVLIGLILFIAMIVTALRSTPKPEDSGFPTGSTDEAEPTRSSAQ</sequence>
<comment type="caution">
    <text evidence="3">The sequence shown here is derived from an EMBL/GenBank/DDBJ whole genome shotgun (WGS) entry which is preliminary data.</text>
</comment>
<dbReference type="EMBL" id="VDMQ01000005">
    <property type="protein sequence ID" value="TNM54782.1"/>
    <property type="molecule type" value="Genomic_DNA"/>
</dbReference>
<evidence type="ECO:0000313" key="3">
    <source>
        <dbReference type="EMBL" id="TNM54782.1"/>
    </source>
</evidence>
<feature type="region of interest" description="Disordered" evidence="1">
    <location>
        <begin position="35"/>
        <end position="59"/>
    </location>
</feature>
<dbReference type="AlphaFoldDB" id="A0A5C4X167"/>
<keyword evidence="2" id="KW-0472">Membrane</keyword>